<dbReference type="SUPFAM" id="SSF56752">
    <property type="entry name" value="D-aminoacid aminotransferase-like PLP-dependent enzymes"/>
    <property type="match status" value="1"/>
</dbReference>
<accession>A0A4Y9ZU16</accession>
<dbReference type="OrthoDB" id="1732691at2759"/>
<dbReference type="InterPro" id="IPR005786">
    <property type="entry name" value="B_amino_transII"/>
</dbReference>
<comment type="caution">
    <text evidence="8">The sequence shown here is derived from an EMBL/GenBank/DDBJ whole genome shotgun (WGS) entry which is preliminary data.</text>
</comment>
<keyword evidence="3" id="KW-0032">Aminotransferase</keyword>
<name>A0A4Y9ZU16_9AGAM</name>
<evidence type="ECO:0000256" key="6">
    <source>
        <dbReference type="ARBA" id="ARBA00022898"/>
    </source>
</evidence>
<dbReference type="STRING" id="135208.A0A4Y9ZU16"/>
<dbReference type="InterPro" id="IPR043132">
    <property type="entry name" value="BCAT-like_C"/>
</dbReference>
<evidence type="ECO:0000256" key="2">
    <source>
        <dbReference type="ARBA" id="ARBA00009320"/>
    </source>
</evidence>
<dbReference type="Gene3D" id="3.30.470.10">
    <property type="match status" value="1"/>
</dbReference>
<dbReference type="EMBL" id="SFCI01000709">
    <property type="protein sequence ID" value="TFY78302.1"/>
    <property type="molecule type" value="Genomic_DNA"/>
</dbReference>
<keyword evidence="9" id="KW-1185">Reference proteome</keyword>
<sequence length="140" mass="15400">MNFFVVVKRDDGDLDVVTPPLDGTILPGVTRDSVLSLLAAHPAATSLPNLSNKMRLHTHERTITMSELVAWHQSGKLLECFVVGTAVVVTSVSRIGWEDKDIVLPEYKGAMGPVTSALHQRLVDIQEGRIEWQGWSVPCQ</sequence>
<reference evidence="8 9" key="1">
    <citation type="submission" date="2019-02" db="EMBL/GenBank/DDBJ databases">
        <title>Genome sequencing of the rare red list fungi Hericium alpestre (H. flagellum).</title>
        <authorList>
            <person name="Buettner E."/>
            <person name="Kellner H."/>
        </authorList>
    </citation>
    <scope>NUCLEOTIDE SEQUENCE [LARGE SCALE GENOMIC DNA]</scope>
    <source>
        <strain evidence="8 9">DSM 108284</strain>
    </source>
</reference>
<evidence type="ECO:0000256" key="4">
    <source>
        <dbReference type="ARBA" id="ARBA00022605"/>
    </source>
</evidence>
<dbReference type="Proteomes" id="UP000298061">
    <property type="component" value="Unassembled WGS sequence"/>
</dbReference>
<evidence type="ECO:0000256" key="1">
    <source>
        <dbReference type="ARBA" id="ARBA00001933"/>
    </source>
</evidence>
<dbReference type="PANTHER" id="PTHR11825">
    <property type="entry name" value="SUBGROUP IIII AMINOTRANSFERASE"/>
    <property type="match status" value="1"/>
</dbReference>
<evidence type="ECO:0000313" key="8">
    <source>
        <dbReference type="EMBL" id="TFY78302.1"/>
    </source>
</evidence>
<comment type="similarity">
    <text evidence="2">Belongs to the class-IV pyridoxal-phosphate-dependent aminotransferase family.</text>
</comment>
<proteinExistence type="inferred from homology"/>
<protein>
    <submittedName>
        <fullName evidence="8">Uncharacterized protein</fullName>
    </submittedName>
</protein>
<organism evidence="8 9">
    <name type="scientific">Hericium alpestre</name>
    <dbReference type="NCBI Taxonomy" id="135208"/>
    <lineage>
        <taxon>Eukaryota</taxon>
        <taxon>Fungi</taxon>
        <taxon>Dikarya</taxon>
        <taxon>Basidiomycota</taxon>
        <taxon>Agaricomycotina</taxon>
        <taxon>Agaricomycetes</taxon>
        <taxon>Russulales</taxon>
        <taxon>Hericiaceae</taxon>
        <taxon>Hericium</taxon>
    </lineage>
</organism>
<keyword evidence="5" id="KW-0808">Transferase</keyword>
<dbReference type="GO" id="GO:0009098">
    <property type="term" value="P:L-leucine biosynthetic process"/>
    <property type="evidence" value="ECO:0007669"/>
    <property type="project" value="TreeGrafter"/>
</dbReference>
<keyword evidence="7" id="KW-0100">Branched-chain amino acid biosynthesis</keyword>
<dbReference type="InterPro" id="IPR036038">
    <property type="entry name" value="Aminotransferase-like"/>
</dbReference>
<dbReference type="GO" id="GO:0005739">
    <property type="term" value="C:mitochondrion"/>
    <property type="evidence" value="ECO:0007669"/>
    <property type="project" value="TreeGrafter"/>
</dbReference>
<dbReference type="GO" id="GO:0004084">
    <property type="term" value="F:branched-chain-amino-acid transaminase activity"/>
    <property type="evidence" value="ECO:0007669"/>
    <property type="project" value="InterPro"/>
</dbReference>
<keyword evidence="6" id="KW-0663">Pyridoxal phosphate</keyword>
<keyword evidence="4" id="KW-0028">Amino-acid biosynthesis</keyword>
<dbReference type="InterPro" id="IPR001544">
    <property type="entry name" value="Aminotrans_IV"/>
</dbReference>
<dbReference type="Gene3D" id="3.20.10.10">
    <property type="entry name" value="D-amino Acid Aminotransferase, subunit A, domain 2"/>
    <property type="match status" value="1"/>
</dbReference>
<evidence type="ECO:0000313" key="9">
    <source>
        <dbReference type="Proteomes" id="UP000298061"/>
    </source>
</evidence>
<evidence type="ECO:0000256" key="5">
    <source>
        <dbReference type="ARBA" id="ARBA00022679"/>
    </source>
</evidence>
<dbReference type="InterPro" id="IPR043131">
    <property type="entry name" value="BCAT-like_N"/>
</dbReference>
<dbReference type="AlphaFoldDB" id="A0A4Y9ZU16"/>
<dbReference type="Pfam" id="PF01063">
    <property type="entry name" value="Aminotran_4"/>
    <property type="match status" value="1"/>
</dbReference>
<evidence type="ECO:0000256" key="7">
    <source>
        <dbReference type="ARBA" id="ARBA00023304"/>
    </source>
</evidence>
<comment type="cofactor">
    <cofactor evidence="1">
        <name>pyridoxal 5'-phosphate</name>
        <dbReference type="ChEBI" id="CHEBI:597326"/>
    </cofactor>
</comment>
<evidence type="ECO:0000256" key="3">
    <source>
        <dbReference type="ARBA" id="ARBA00022576"/>
    </source>
</evidence>
<gene>
    <name evidence="8" type="ORF">EWM64_g5710</name>
</gene>
<dbReference type="GO" id="GO:0009099">
    <property type="term" value="P:L-valine biosynthetic process"/>
    <property type="evidence" value="ECO:0007669"/>
    <property type="project" value="TreeGrafter"/>
</dbReference>
<dbReference type="PANTHER" id="PTHR11825:SF44">
    <property type="entry name" value="BRANCHED-CHAIN-AMINO-ACID AMINOTRANSFERASE"/>
    <property type="match status" value="1"/>
</dbReference>